<dbReference type="InterPro" id="IPR000537">
    <property type="entry name" value="UbiA_prenyltransferase"/>
</dbReference>
<sequence length="292" mass="32404">MRSSAPSLRASAAMNFVFHNRIHVIAMGVVIVAFWNQYLQLPLDTMAYLTILGSVLFAYLINMYFDEHEDTANAEITPGRVVPRSRNARAMSLSVFTLTWAAAASHDLGYGMLIVVVMLTSGAYSAPLRIGGKTVRIKTLPYVKNLYAALHWSVVLIGLALAYTGTAPTALTLLIVGICFGMNYFVELLWDVRDLNGDRQTRVMTIPNMLGLTASRWLLHATHLAVCALVIGGMQYGLLPRGFMLIYVHLAAMLAFTEYYFRLQDKRLASHLYVLYVCGALTCISLLDAQLR</sequence>
<feature type="transmembrane region" description="Helical" evidence="5">
    <location>
        <begin position="109"/>
        <end position="126"/>
    </location>
</feature>
<name>A0A7X2ITX4_9BURK</name>
<keyword evidence="4 5" id="KW-0472">Membrane</keyword>
<feature type="transmembrane region" description="Helical" evidence="5">
    <location>
        <begin position="86"/>
        <end position="103"/>
    </location>
</feature>
<dbReference type="Proteomes" id="UP000446768">
    <property type="component" value="Unassembled WGS sequence"/>
</dbReference>
<dbReference type="RefSeq" id="WP_154380986.1">
    <property type="nucleotide sequence ID" value="NZ_WKJJ01000025.1"/>
</dbReference>
<accession>A0A7X2ITX4</accession>
<evidence type="ECO:0000256" key="5">
    <source>
        <dbReference type="SAM" id="Phobius"/>
    </source>
</evidence>
<feature type="transmembrane region" description="Helical" evidence="5">
    <location>
        <begin position="273"/>
        <end position="291"/>
    </location>
</feature>
<organism evidence="6 7">
    <name type="scientific">Pseudoduganella rivuli</name>
    <dbReference type="NCBI Taxonomy" id="2666085"/>
    <lineage>
        <taxon>Bacteria</taxon>
        <taxon>Pseudomonadati</taxon>
        <taxon>Pseudomonadota</taxon>
        <taxon>Betaproteobacteria</taxon>
        <taxon>Burkholderiales</taxon>
        <taxon>Oxalobacteraceae</taxon>
        <taxon>Telluria group</taxon>
        <taxon>Pseudoduganella</taxon>
    </lineage>
</organism>
<feature type="transmembrane region" description="Helical" evidence="5">
    <location>
        <begin position="45"/>
        <end position="65"/>
    </location>
</feature>
<dbReference type="GO" id="GO:0016765">
    <property type="term" value="F:transferase activity, transferring alkyl or aryl (other than methyl) groups"/>
    <property type="evidence" value="ECO:0007669"/>
    <property type="project" value="InterPro"/>
</dbReference>
<evidence type="ECO:0000256" key="2">
    <source>
        <dbReference type="ARBA" id="ARBA00022692"/>
    </source>
</evidence>
<keyword evidence="3 5" id="KW-1133">Transmembrane helix</keyword>
<feature type="transmembrane region" description="Helical" evidence="5">
    <location>
        <begin position="217"/>
        <end position="238"/>
    </location>
</feature>
<dbReference type="AlphaFoldDB" id="A0A7X2ITX4"/>
<dbReference type="GO" id="GO:0016020">
    <property type="term" value="C:membrane"/>
    <property type="evidence" value="ECO:0007669"/>
    <property type="project" value="UniProtKB-SubCell"/>
</dbReference>
<evidence type="ECO:0000256" key="3">
    <source>
        <dbReference type="ARBA" id="ARBA00022989"/>
    </source>
</evidence>
<gene>
    <name evidence="6" type="ORF">GJ700_30020</name>
</gene>
<proteinExistence type="predicted"/>
<keyword evidence="7" id="KW-1185">Reference proteome</keyword>
<comment type="subcellular location">
    <subcellularLocation>
        <location evidence="1">Membrane</location>
        <topology evidence="1">Multi-pass membrane protein</topology>
    </subcellularLocation>
</comment>
<reference evidence="6 7" key="1">
    <citation type="submission" date="2019-11" db="EMBL/GenBank/DDBJ databases">
        <title>Novel species isolated from a subtropical stream in China.</title>
        <authorList>
            <person name="Lu H."/>
        </authorList>
    </citation>
    <scope>NUCLEOTIDE SEQUENCE [LARGE SCALE GENOMIC DNA]</scope>
    <source>
        <strain evidence="6 7">FT92W</strain>
    </source>
</reference>
<dbReference type="Pfam" id="PF01040">
    <property type="entry name" value="UbiA"/>
    <property type="match status" value="1"/>
</dbReference>
<feature type="transmembrane region" description="Helical" evidence="5">
    <location>
        <begin position="146"/>
        <end position="164"/>
    </location>
</feature>
<feature type="transmembrane region" description="Helical" evidence="5">
    <location>
        <begin position="244"/>
        <end position="261"/>
    </location>
</feature>
<protein>
    <recommendedName>
        <fullName evidence="8">Prenyltransferase</fullName>
    </recommendedName>
</protein>
<keyword evidence="2 5" id="KW-0812">Transmembrane</keyword>
<feature type="transmembrane region" description="Helical" evidence="5">
    <location>
        <begin position="21"/>
        <end position="39"/>
    </location>
</feature>
<comment type="caution">
    <text evidence="6">The sequence shown here is derived from an EMBL/GenBank/DDBJ whole genome shotgun (WGS) entry which is preliminary data.</text>
</comment>
<feature type="transmembrane region" description="Helical" evidence="5">
    <location>
        <begin position="170"/>
        <end position="190"/>
    </location>
</feature>
<evidence type="ECO:0000313" key="7">
    <source>
        <dbReference type="Proteomes" id="UP000446768"/>
    </source>
</evidence>
<evidence type="ECO:0000313" key="6">
    <source>
        <dbReference type="EMBL" id="MRV75958.1"/>
    </source>
</evidence>
<evidence type="ECO:0000256" key="4">
    <source>
        <dbReference type="ARBA" id="ARBA00023136"/>
    </source>
</evidence>
<evidence type="ECO:0000256" key="1">
    <source>
        <dbReference type="ARBA" id="ARBA00004141"/>
    </source>
</evidence>
<evidence type="ECO:0008006" key="8">
    <source>
        <dbReference type="Google" id="ProtNLM"/>
    </source>
</evidence>
<dbReference type="EMBL" id="WKJJ01000025">
    <property type="protein sequence ID" value="MRV75958.1"/>
    <property type="molecule type" value="Genomic_DNA"/>
</dbReference>